<reference evidence="2" key="2">
    <citation type="journal article" date="2015" name="Data Brief">
        <title>Shoot transcriptome of the giant reed, Arundo donax.</title>
        <authorList>
            <person name="Barrero R.A."/>
            <person name="Guerrero F.D."/>
            <person name="Moolhuijzen P."/>
            <person name="Goolsby J.A."/>
            <person name="Tidwell J."/>
            <person name="Bellgard S.E."/>
            <person name="Bellgard M.I."/>
        </authorList>
    </citation>
    <scope>NUCLEOTIDE SEQUENCE</scope>
    <source>
        <tissue evidence="2">Shoot tissue taken approximately 20 cm above the soil surface</tissue>
    </source>
</reference>
<organism evidence="2">
    <name type="scientific">Arundo donax</name>
    <name type="common">Giant reed</name>
    <name type="synonym">Donax arundinaceus</name>
    <dbReference type="NCBI Taxonomy" id="35708"/>
    <lineage>
        <taxon>Eukaryota</taxon>
        <taxon>Viridiplantae</taxon>
        <taxon>Streptophyta</taxon>
        <taxon>Embryophyta</taxon>
        <taxon>Tracheophyta</taxon>
        <taxon>Spermatophyta</taxon>
        <taxon>Magnoliopsida</taxon>
        <taxon>Liliopsida</taxon>
        <taxon>Poales</taxon>
        <taxon>Poaceae</taxon>
        <taxon>PACMAD clade</taxon>
        <taxon>Arundinoideae</taxon>
        <taxon>Arundineae</taxon>
        <taxon>Arundo</taxon>
    </lineage>
</organism>
<evidence type="ECO:0000313" key="2">
    <source>
        <dbReference type="EMBL" id="JAE28902.1"/>
    </source>
</evidence>
<feature type="compositionally biased region" description="Basic and acidic residues" evidence="1">
    <location>
        <begin position="1"/>
        <end position="11"/>
    </location>
</feature>
<evidence type="ECO:0000256" key="1">
    <source>
        <dbReference type="SAM" id="MobiDB-lite"/>
    </source>
</evidence>
<proteinExistence type="predicted"/>
<feature type="compositionally biased region" description="Polar residues" evidence="1">
    <location>
        <begin position="39"/>
        <end position="50"/>
    </location>
</feature>
<dbReference type="AlphaFoldDB" id="A0A0A9GWJ5"/>
<accession>A0A0A9GWJ5</accession>
<name>A0A0A9GWJ5_ARUDO</name>
<feature type="compositionally biased region" description="Acidic residues" evidence="1">
    <location>
        <begin position="25"/>
        <end position="36"/>
    </location>
</feature>
<dbReference type="EMBL" id="GBRH01168994">
    <property type="protein sequence ID" value="JAE28902.1"/>
    <property type="molecule type" value="Transcribed_RNA"/>
</dbReference>
<sequence length="65" mass="7020">MVVDEGPKNSDTKSSLIGMVAGGSDETDQCEMDEDDSKASSAQPIHTNTKANSRRYRASRANDDE</sequence>
<protein>
    <submittedName>
        <fullName evidence="2">Uncharacterized protein</fullName>
    </submittedName>
</protein>
<reference evidence="2" key="1">
    <citation type="submission" date="2014-09" db="EMBL/GenBank/DDBJ databases">
        <authorList>
            <person name="Magalhaes I.L.F."/>
            <person name="Oliveira U."/>
            <person name="Santos F.R."/>
            <person name="Vidigal T.H.D.A."/>
            <person name="Brescovit A.D."/>
            <person name="Santos A.J."/>
        </authorList>
    </citation>
    <scope>NUCLEOTIDE SEQUENCE</scope>
    <source>
        <tissue evidence="2">Shoot tissue taken approximately 20 cm above the soil surface</tissue>
    </source>
</reference>
<feature type="region of interest" description="Disordered" evidence="1">
    <location>
        <begin position="1"/>
        <end position="65"/>
    </location>
</feature>